<evidence type="ECO:0000259" key="8">
    <source>
        <dbReference type="Pfam" id="PF01343"/>
    </source>
</evidence>
<dbReference type="CDD" id="cd07023">
    <property type="entry name" value="S49_Sppa_N_C"/>
    <property type="match status" value="1"/>
</dbReference>
<evidence type="ECO:0000256" key="7">
    <source>
        <dbReference type="PIRSR" id="PIRSR001217-1"/>
    </source>
</evidence>
<dbReference type="AlphaFoldDB" id="A0A0R2UAM1"/>
<gene>
    <name evidence="9" type="ORF">ABS24_10630</name>
</gene>
<dbReference type="SUPFAM" id="SSF52096">
    <property type="entry name" value="ClpP/crotonase"/>
    <property type="match status" value="2"/>
</dbReference>
<keyword evidence="6" id="KW-0472">Membrane</keyword>
<dbReference type="Proteomes" id="UP000051213">
    <property type="component" value="Unassembled WGS sequence"/>
</dbReference>
<reference evidence="9 10" key="1">
    <citation type="submission" date="2015-10" db="EMBL/GenBank/DDBJ databases">
        <title>Metagenome-Assembled Genomes uncover a global brackish microbiome.</title>
        <authorList>
            <person name="Hugerth L.W."/>
            <person name="Larsson J."/>
            <person name="Alneberg J."/>
            <person name="Lindh M.V."/>
            <person name="Legrand C."/>
            <person name="Pinhassi J."/>
            <person name="Andersson A.F."/>
        </authorList>
    </citation>
    <scope>NUCLEOTIDE SEQUENCE [LARGE SCALE GENOMIC DNA]</scope>
    <source>
        <strain evidence="9">BACL26 MAG-121220-bin70</strain>
    </source>
</reference>
<evidence type="ECO:0000256" key="6">
    <source>
        <dbReference type="ARBA" id="ARBA00023136"/>
    </source>
</evidence>
<evidence type="ECO:0000313" key="9">
    <source>
        <dbReference type="EMBL" id="KRO96540.1"/>
    </source>
</evidence>
<proteinExistence type="inferred from homology"/>
<dbReference type="GO" id="GO:0008236">
    <property type="term" value="F:serine-type peptidase activity"/>
    <property type="evidence" value="ECO:0007669"/>
    <property type="project" value="UniProtKB-KW"/>
</dbReference>
<keyword evidence="3" id="KW-0645">Protease</keyword>
<dbReference type="InterPro" id="IPR047217">
    <property type="entry name" value="S49_SppA_67K_type_N"/>
</dbReference>
<feature type="active site" description="Proton donor/acceptor" evidence="7">
    <location>
        <position position="163"/>
    </location>
</feature>
<dbReference type="InterPro" id="IPR002142">
    <property type="entry name" value="Peptidase_S49"/>
</dbReference>
<dbReference type="Gene3D" id="3.90.226.10">
    <property type="entry name" value="2-enoyl-CoA Hydratase, Chain A, domain 1"/>
    <property type="match status" value="3"/>
</dbReference>
<feature type="domain" description="Peptidase S49" evidence="8">
    <location>
        <begin position="98"/>
        <end position="244"/>
    </location>
</feature>
<dbReference type="Pfam" id="PF01343">
    <property type="entry name" value="Peptidase_S49"/>
    <property type="match status" value="2"/>
</dbReference>
<dbReference type="GO" id="GO:0016020">
    <property type="term" value="C:membrane"/>
    <property type="evidence" value="ECO:0007669"/>
    <property type="project" value="UniProtKB-SubCell"/>
</dbReference>
<dbReference type="PANTHER" id="PTHR33209:SF1">
    <property type="entry name" value="PEPTIDASE S49 DOMAIN-CONTAINING PROTEIN"/>
    <property type="match status" value="1"/>
</dbReference>
<dbReference type="Gene3D" id="6.20.330.10">
    <property type="match status" value="1"/>
</dbReference>
<comment type="similarity">
    <text evidence="2">Belongs to the peptidase S49 family.</text>
</comment>
<accession>A0A0R2UAM1</accession>
<dbReference type="InterPro" id="IPR004635">
    <property type="entry name" value="Pept_S49_SppA"/>
</dbReference>
<evidence type="ECO:0000256" key="2">
    <source>
        <dbReference type="ARBA" id="ARBA00008683"/>
    </source>
</evidence>
<dbReference type="NCBIfam" id="TIGR00706">
    <property type="entry name" value="SppA_dom"/>
    <property type="match status" value="1"/>
</dbReference>
<dbReference type="InterPro" id="IPR047272">
    <property type="entry name" value="S49_SppA_C"/>
</dbReference>
<organism evidence="9 10">
    <name type="scientific">SAR92 bacterium BACL26 MAG-121220-bin70</name>
    <dbReference type="NCBI Taxonomy" id="1655626"/>
    <lineage>
        <taxon>Bacteria</taxon>
        <taxon>Pseudomonadati</taxon>
        <taxon>Pseudomonadota</taxon>
        <taxon>Gammaproteobacteria</taxon>
        <taxon>Cellvibrionales</taxon>
        <taxon>Porticoccaceae</taxon>
        <taxon>SAR92 clade</taxon>
    </lineage>
</organism>
<protein>
    <recommendedName>
        <fullName evidence="8">Peptidase S49 domain-containing protein</fullName>
    </recommendedName>
</protein>
<name>A0A0R2UAM1_9GAMM</name>
<dbReference type="PIRSF" id="PIRSF001217">
    <property type="entry name" value="Protease_4_SppA"/>
    <property type="match status" value="1"/>
</dbReference>
<evidence type="ECO:0000256" key="1">
    <source>
        <dbReference type="ARBA" id="ARBA00004370"/>
    </source>
</evidence>
<evidence type="ECO:0000256" key="5">
    <source>
        <dbReference type="ARBA" id="ARBA00022825"/>
    </source>
</evidence>
<dbReference type="NCBIfam" id="TIGR00705">
    <property type="entry name" value="SppA_67K"/>
    <property type="match status" value="1"/>
</dbReference>
<evidence type="ECO:0000256" key="4">
    <source>
        <dbReference type="ARBA" id="ARBA00022801"/>
    </source>
</evidence>
<comment type="subcellular location">
    <subcellularLocation>
        <location evidence="1">Membrane</location>
    </subcellularLocation>
</comment>
<dbReference type="EMBL" id="LICA01000056">
    <property type="protein sequence ID" value="KRO96540.1"/>
    <property type="molecule type" value="Genomic_DNA"/>
</dbReference>
<feature type="non-terminal residue" evidence="9">
    <location>
        <position position="1"/>
    </location>
</feature>
<dbReference type="GO" id="GO:0006465">
    <property type="term" value="P:signal peptide processing"/>
    <property type="evidence" value="ECO:0007669"/>
    <property type="project" value="InterPro"/>
</dbReference>
<feature type="domain" description="Peptidase S49" evidence="8">
    <location>
        <begin position="350"/>
        <end position="501"/>
    </location>
</feature>
<keyword evidence="5" id="KW-0720">Serine protease</keyword>
<comment type="caution">
    <text evidence="9">The sequence shown here is derived from an EMBL/GenBank/DDBJ whole genome shotgun (WGS) entry which is preliminary data.</text>
</comment>
<evidence type="ECO:0000256" key="3">
    <source>
        <dbReference type="ARBA" id="ARBA00022670"/>
    </source>
</evidence>
<dbReference type="InterPro" id="IPR004634">
    <property type="entry name" value="Pept_S49_pIV"/>
</dbReference>
<sequence length="580" mass="62876">IGGMFADNLQSIPEKGALYLAPQGFLVDQKTYIDPFNKILFQDGQENSETLVRDVVEALDSARNDDRITHLVLDTGYMAGGSLSKLEEIGSALKRFGAEKTIIAIGDNFTQSQYFLAAHADEIMLNPLGGVMITGFGSYRSYFKEALDKMKIRVNIFRAGQYKSAVEPLMGNSMSPQVREETRLLLEDLWQFYGTEVEGLRFLESGAINEYANNFHLTLVANGGDSAALAKEAGLVDVIATRTEIKEYLNATIPGSEGQFDSIDMDSYLSNTGLSASQYSDKDNQIAVVVASGTIMDGQQPEGSIGGDTLAEIFSELREDESVKAVVLRIDSGGGSAFASEIIRDSINATRKKGIPVVVSMSSVAASGGYWIAAETDRVLAMSTTITGSIGVWGVIPTIGQSLAKLGIYSDGVGTTDISSMMQIDRPLSKQTKAIFQAGVDNIYTRFIDLVAKGRDSTSDKVHEIAQGRVWTGNQALANGLIDELGDLKDAIEVAAELADLDDYQINYRRKQMSPVEALLTEINGNITASLHRLGLGSTFKAGIPQSIQHYAKKMFGPLMMIDNLNDPRGLYLYCDDCPL</sequence>
<dbReference type="InterPro" id="IPR029045">
    <property type="entry name" value="ClpP/crotonase-like_dom_sf"/>
</dbReference>
<feature type="active site" description="Nucleophile" evidence="7">
    <location>
        <position position="367"/>
    </location>
</feature>
<evidence type="ECO:0000313" key="10">
    <source>
        <dbReference type="Proteomes" id="UP000051213"/>
    </source>
</evidence>
<dbReference type="CDD" id="cd07018">
    <property type="entry name" value="S49_SppA_67K_type"/>
    <property type="match status" value="1"/>
</dbReference>
<dbReference type="PANTHER" id="PTHR33209">
    <property type="entry name" value="PROTEASE 4"/>
    <property type="match status" value="1"/>
</dbReference>
<keyword evidence="4" id="KW-0378">Hydrolase</keyword>